<dbReference type="Proteomes" id="UP000256305">
    <property type="component" value="Unassembled WGS sequence"/>
</dbReference>
<dbReference type="SUPFAM" id="SSF109854">
    <property type="entry name" value="DinB/YfiT-like putative metalloenzymes"/>
    <property type="match status" value="1"/>
</dbReference>
<comment type="caution">
    <text evidence="2">The sequence shown here is derived from an EMBL/GenBank/DDBJ whole genome shotgun (WGS) entry which is preliminary data.</text>
</comment>
<feature type="domain" description="DinB-like" evidence="1">
    <location>
        <begin position="9"/>
        <end position="142"/>
    </location>
</feature>
<proteinExistence type="predicted"/>
<dbReference type="AlphaFoldDB" id="A0A3E0JDX3"/>
<reference evidence="2 3" key="1">
    <citation type="submission" date="2018-08" db="EMBL/GenBank/DDBJ databases">
        <title>Genome sequence of Halobacillus trueperi KCTC 3686.</title>
        <authorList>
            <person name="Cho K.H."/>
            <person name="Kwak M.-J."/>
            <person name="Kim B.-Y."/>
            <person name="Chun J."/>
        </authorList>
    </citation>
    <scope>NUCLEOTIDE SEQUENCE [LARGE SCALE GENOMIC DNA]</scope>
    <source>
        <strain evidence="2 3">KCTC 3686</strain>
    </source>
</reference>
<evidence type="ECO:0000313" key="2">
    <source>
        <dbReference type="EMBL" id="REJ11153.1"/>
    </source>
</evidence>
<evidence type="ECO:0000313" key="3">
    <source>
        <dbReference type="Proteomes" id="UP000256305"/>
    </source>
</evidence>
<name>A0A3E0JDX3_9BACI</name>
<sequence length="153" mass="17194">MNEEQLFKQISLVRQATLKILESVTEEEADEQPEGFKNTIRWNLGHIYVVQNSLLTKFGGKTIETPSRYIELFAPGTKPADWQGEVPSLDELKQVLKEQPVQLKELLTGQLEDEAAQAFLSLPTVGEILNFTLYHEGVHTGTVKALKEKVASE</sequence>
<accession>A0A3E0JDX3</accession>
<gene>
    <name evidence="2" type="ORF">DYE48_01790</name>
</gene>
<dbReference type="EMBL" id="QUAE01000001">
    <property type="protein sequence ID" value="REJ11153.1"/>
    <property type="molecule type" value="Genomic_DNA"/>
</dbReference>
<dbReference type="InterPro" id="IPR024775">
    <property type="entry name" value="DinB-like"/>
</dbReference>
<keyword evidence="3" id="KW-1185">Reference proteome</keyword>
<dbReference type="Gene3D" id="1.20.120.450">
    <property type="entry name" value="dinb family like domain"/>
    <property type="match status" value="1"/>
</dbReference>
<evidence type="ECO:0000259" key="1">
    <source>
        <dbReference type="Pfam" id="PF12867"/>
    </source>
</evidence>
<dbReference type="InterPro" id="IPR034660">
    <property type="entry name" value="DinB/YfiT-like"/>
</dbReference>
<dbReference type="Pfam" id="PF12867">
    <property type="entry name" value="DinB_2"/>
    <property type="match status" value="1"/>
</dbReference>
<organism evidence="2 3">
    <name type="scientific">Halobacillus trueperi</name>
    <dbReference type="NCBI Taxonomy" id="156205"/>
    <lineage>
        <taxon>Bacteria</taxon>
        <taxon>Bacillati</taxon>
        <taxon>Bacillota</taxon>
        <taxon>Bacilli</taxon>
        <taxon>Bacillales</taxon>
        <taxon>Bacillaceae</taxon>
        <taxon>Halobacillus</taxon>
    </lineage>
</organism>
<dbReference type="RefSeq" id="WP_115822137.1">
    <property type="nucleotide sequence ID" value="NZ_QUAE01000001.1"/>
</dbReference>
<protein>
    <submittedName>
        <fullName evidence="2">DinB family protein</fullName>
    </submittedName>
</protein>